<protein>
    <submittedName>
        <fullName evidence="1">19906_t:CDS:1</fullName>
    </submittedName>
</protein>
<evidence type="ECO:0000313" key="1">
    <source>
        <dbReference type="EMBL" id="CAG8805652.1"/>
    </source>
</evidence>
<dbReference type="Proteomes" id="UP000789920">
    <property type="component" value="Unassembled WGS sequence"/>
</dbReference>
<accession>A0ACA9RRT7</accession>
<evidence type="ECO:0000313" key="2">
    <source>
        <dbReference type="Proteomes" id="UP000789920"/>
    </source>
</evidence>
<organism evidence="1 2">
    <name type="scientific">Racocetra persica</name>
    <dbReference type="NCBI Taxonomy" id="160502"/>
    <lineage>
        <taxon>Eukaryota</taxon>
        <taxon>Fungi</taxon>
        <taxon>Fungi incertae sedis</taxon>
        <taxon>Mucoromycota</taxon>
        <taxon>Glomeromycotina</taxon>
        <taxon>Glomeromycetes</taxon>
        <taxon>Diversisporales</taxon>
        <taxon>Gigasporaceae</taxon>
        <taxon>Racocetra</taxon>
    </lineage>
</organism>
<gene>
    <name evidence="1" type="ORF">RPERSI_LOCUS21980</name>
</gene>
<feature type="non-terminal residue" evidence="1">
    <location>
        <position position="1"/>
    </location>
</feature>
<name>A0ACA9RRT7_9GLOM</name>
<comment type="caution">
    <text evidence="1">The sequence shown here is derived from an EMBL/GenBank/DDBJ whole genome shotgun (WGS) entry which is preliminary data.</text>
</comment>
<reference evidence="1" key="1">
    <citation type="submission" date="2021-06" db="EMBL/GenBank/DDBJ databases">
        <authorList>
            <person name="Kallberg Y."/>
            <person name="Tangrot J."/>
            <person name="Rosling A."/>
        </authorList>
    </citation>
    <scope>NUCLEOTIDE SEQUENCE</scope>
    <source>
        <strain evidence="1">MA461A</strain>
    </source>
</reference>
<dbReference type="EMBL" id="CAJVQC010065578">
    <property type="protein sequence ID" value="CAG8805652.1"/>
    <property type="molecule type" value="Genomic_DNA"/>
</dbReference>
<proteinExistence type="predicted"/>
<keyword evidence="2" id="KW-1185">Reference proteome</keyword>
<feature type="non-terminal residue" evidence="1">
    <location>
        <position position="270"/>
    </location>
</feature>
<sequence length="270" mass="31440">YFVQEHSDELFEDSEPEQVTTYSSNNEVSCADEIPLVENNLFVSEGSNIEETLSTDEISTNNLSAKCNNHEFSVWTYFEKQKTQNQKSTTTNLLDHLQIKHNITKKSKYQKYIQQSSNIHKKIIQQKIDALLVKPHNSKKQEKIIQKLLKLIVGEELPFILIERRWFKEFVNYIDSRFKILCVKTFSKYISQSYEYSTSLLKQILDTKRIAQLLEAAIEKWSIQNKVIIVSTDNRSNIKAVFHHHLSHIINILCIVHTLQLSIKQGIIAA</sequence>